<dbReference type="Proteomes" id="UP000198661">
    <property type="component" value="Unassembled WGS sequence"/>
</dbReference>
<dbReference type="STRING" id="201973.SAMN04488025_1062"/>
<dbReference type="AlphaFoldDB" id="A0A1I2LY48"/>
<dbReference type="OrthoDB" id="6691119at2"/>
<evidence type="ECO:0000313" key="2">
    <source>
        <dbReference type="Proteomes" id="UP000198661"/>
    </source>
</evidence>
<evidence type="ECO:0000313" key="1">
    <source>
        <dbReference type="EMBL" id="SFF82056.1"/>
    </source>
</evidence>
<protein>
    <submittedName>
        <fullName evidence="1">Uncharacterized protein</fullName>
    </submittedName>
</protein>
<gene>
    <name evidence="1" type="ORF">SAMN04488025_1062</name>
</gene>
<dbReference type="EMBL" id="FOOK01000006">
    <property type="protein sequence ID" value="SFF82056.1"/>
    <property type="molecule type" value="Genomic_DNA"/>
</dbReference>
<sequence length="138" mass="16541">MKDVKIYVDHRRWKLKDQYKYAKVNMTVEYVSEVSKKEKLTVHFVKNTTPEFYVSIQEEGIKLFDGEAKLNVFDKKKNEQMYEFILKNDSAEEDQHELVRVIKVEDGIFAIHYTMKKAPMAKKHRQKWIDLLLKAEVK</sequence>
<keyword evidence="2" id="KW-1185">Reference proteome</keyword>
<accession>A0A1I2LY48</accession>
<name>A0A1I2LY48_9BACL</name>
<proteinExistence type="predicted"/>
<reference evidence="2" key="1">
    <citation type="submission" date="2016-10" db="EMBL/GenBank/DDBJ databases">
        <authorList>
            <person name="Varghese N."/>
            <person name="Submissions S."/>
        </authorList>
    </citation>
    <scope>NUCLEOTIDE SEQUENCE [LARGE SCALE GENOMIC DNA]</scope>
    <source>
        <strain evidence="2">DSM 44945</strain>
    </source>
</reference>
<dbReference type="RefSeq" id="WP_143085234.1">
    <property type="nucleotide sequence ID" value="NZ_FOOK01000006.1"/>
</dbReference>
<organism evidence="1 2">
    <name type="scientific">Planifilum fulgidum</name>
    <dbReference type="NCBI Taxonomy" id="201973"/>
    <lineage>
        <taxon>Bacteria</taxon>
        <taxon>Bacillati</taxon>
        <taxon>Bacillota</taxon>
        <taxon>Bacilli</taxon>
        <taxon>Bacillales</taxon>
        <taxon>Thermoactinomycetaceae</taxon>
        <taxon>Planifilum</taxon>
    </lineage>
</organism>